<dbReference type="EMBL" id="DF976999">
    <property type="protein sequence ID" value="GAQ24559.1"/>
    <property type="molecule type" value="Genomic_DNA"/>
</dbReference>
<dbReference type="OrthoDB" id="3034596at2"/>
<sequence>MKKVFQRIYSDLFLPSRLEEYKNLLIEALENGYRIVSIEQFYDVIVNKNIENQNYLVLRHDIDTDASTAKLMFEVEKQLNVNASYYFRLSTINIPLMKEIHQFGSEVSYHYEEVASYAKQYKIKNPNQIYDNLTKIQSLFSKNLEALRNATGIPMEIVASHGDFVNRYLKITNCVILREAEFRDKNNIKLEVYDDSMMKYVTSRHSDCGYPVFWKPNSPKEAIKNHSPVIYILTHPRHWKANIKENIKDDYIRLIEGIKYRN</sequence>
<dbReference type="STRING" id="224999.GCA_001485475_00558"/>
<accession>A0A0U9HKG3</accession>
<protein>
    <recommendedName>
        <fullName evidence="3">Polysaccharide deacetylase</fullName>
    </recommendedName>
</protein>
<reference evidence="1" key="1">
    <citation type="journal article" date="2016" name="Genome Announc.">
        <title>Draft Genome Sequence of the Syntrophic Lactate-Degrading Bacterium Tepidanaerobacter syntrophicus JLT.</title>
        <authorList>
            <person name="Matsuura N."/>
            <person name="Ohashi A."/>
            <person name="Tourlousse D.M."/>
            <person name="Sekiguchi Y."/>
        </authorList>
    </citation>
    <scope>NUCLEOTIDE SEQUENCE [LARGE SCALE GENOMIC DNA]</scope>
    <source>
        <strain evidence="1">JL</strain>
    </source>
</reference>
<evidence type="ECO:0000313" key="1">
    <source>
        <dbReference type="EMBL" id="GAQ24559.1"/>
    </source>
</evidence>
<organism evidence="1">
    <name type="scientific">Tepidanaerobacter syntrophicus</name>
    <dbReference type="NCBI Taxonomy" id="224999"/>
    <lineage>
        <taxon>Bacteria</taxon>
        <taxon>Bacillati</taxon>
        <taxon>Bacillota</taxon>
        <taxon>Clostridia</taxon>
        <taxon>Thermosediminibacterales</taxon>
        <taxon>Tepidanaerobacteraceae</taxon>
        <taxon>Tepidanaerobacter</taxon>
    </lineage>
</organism>
<evidence type="ECO:0008006" key="3">
    <source>
        <dbReference type="Google" id="ProtNLM"/>
    </source>
</evidence>
<keyword evidence="2" id="KW-1185">Reference proteome</keyword>
<name>A0A0U9HKG3_9FIRM</name>
<gene>
    <name evidence="1" type="ORF">TSYNT_5406</name>
</gene>
<proteinExistence type="predicted"/>
<dbReference type="Proteomes" id="UP000062160">
    <property type="component" value="Unassembled WGS sequence"/>
</dbReference>
<dbReference type="RefSeq" id="WP_083497616.1">
    <property type="nucleotide sequence ID" value="NZ_BSDN01000009.1"/>
</dbReference>
<evidence type="ECO:0000313" key="2">
    <source>
        <dbReference type="Proteomes" id="UP000062160"/>
    </source>
</evidence>
<dbReference type="AlphaFoldDB" id="A0A0U9HKG3"/>